<dbReference type="EMBL" id="CP060203">
    <property type="protein sequence ID" value="QNS40140.1"/>
    <property type="molecule type" value="Genomic_DNA"/>
</dbReference>
<dbReference type="Proteomes" id="UP000516438">
    <property type="component" value="Chromosome"/>
</dbReference>
<keyword evidence="3" id="KW-1185">Reference proteome</keyword>
<dbReference type="InterPro" id="IPR027823">
    <property type="entry name" value="DUF4468"/>
</dbReference>
<dbReference type="Gene3D" id="3.30.530.80">
    <property type="match status" value="1"/>
</dbReference>
<feature type="domain" description="DUF4468" evidence="1">
    <location>
        <begin position="36"/>
        <end position="110"/>
    </location>
</feature>
<protein>
    <submittedName>
        <fullName evidence="2">DUF4468 domain-containing protein</fullName>
    </submittedName>
</protein>
<accession>A0A7H1DT32</accession>
<dbReference type="AlphaFoldDB" id="A0A7H1DT32"/>
<organism evidence="2 3">
    <name type="scientific">Chryseobacterium manosquense</name>
    <dbReference type="NCBI Taxonomy" id="2754694"/>
    <lineage>
        <taxon>Bacteria</taxon>
        <taxon>Pseudomonadati</taxon>
        <taxon>Bacteroidota</taxon>
        <taxon>Flavobacteriia</taxon>
        <taxon>Flavobacteriales</taxon>
        <taxon>Weeksellaceae</taxon>
        <taxon>Chryseobacterium group</taxon>
        <taxon>Chryseobacterium</taxon>
    </lineage>
</organism>
<name>A0A7H1DT32_9FLAO</name>
<reference evidence="2 3" key="1">
    <citation type="submission" date="2020-07" db="EMBL/GenBank/DDBJ databases">
        <title>Complete genome and description of Chryseobacterium manosquense strain Marseille-Q2069 sp. nov.</title>
        <authorList>
            <person name="Boxberger M."/>
        </authorList>
    </citation>
    <scope>NUCLEOTIDE SEQUENCE [LARGE SCALE GENOMIC DNA]</scope>
    <source>
        <strain evidence="2 3">Marseille-Q2069</strain>
    </source>
</reference>
<sequence length="171" mass="19943">MKKLFILFGFVSVFGFSQEIKLVDGVYKLSEVVEVNASKDEIYKKIKTYLNQETNKSKYVIDVDDPSIGMISYNEVTPEYAISKFELDKAKYKVTTEIKDNKFRYSISNIIIVENLMGLELEKDYADYIQFMKTNDDATKFAKQKLLDDIVSFQKTNISALKSFIERKDEW</sequence>
<proteinExistence type="predicted"/>
<dbReference type="Pfam" id="PF14730">
    <property type="entry name" value="DUF4468"/>
    <property type="match status" value="1"/>
</dbReference>
<evidence type="ECO:0000313" key="3">
    <source>
        <dbReference type="Proteomes" id="UP000516438"/>
    </source>
</evidence>
<dbReference type="KEGG" id="cmaq:H0S70_06925"/>
<dbReference type="RefSeq" id="WP_188320265.1">
    <property type="nucleotide sequence ID" value="NZ_CP060203.1"/>
</dbReference>
<gene>
    <name evidence="2" type="ORF">H0S70_06925</name>
</gene>
<evidence type="ECO:0000259" key="1">
    <source>
        <dbReference type="Pfam" id="PF14730"/>
    </source>
</evidence>
<evidence type="ECO:0000313" key="2">
    <source>
        <dbReference type="EMBL" id="QNS40140.1"/>
    </source>
</evidence>